<dbReference type="Gene3D" id="3.40.630.30">
    <property type="match status" value="2"/>
</dbReference>
<dbReference type="AlphaFoldDB" id="A0A1U7NLR2"/>
<accession>A0A1U7NLR2</accession>
<name>A0A1U7NLR2_9FIRM</name>
<dbReference type="SUPFAM" id="SSF55729">
    <property type="entry name" value="Acyl-CoA N-acyltransferases (Nat)"/>
    <property type="match status" value="1"/>
</dbReference>
<evidence type="ECO:0000313" key="1">
    <source>
        <dbReference type="EMBL" id="OLU45802.1"/>
    </source>
</evidence>
<dbReference type="OrthoDB" id="1767560at2"/>
<evidence type="ECO:0000313" key="2">
    <source>
        <dbReference type="Proteomes" id="UP000186705"/>
    </source>
</evidence>
<dbReference type="GeneID" id="78275812"/>
<keyword evidence="2" id="KW-1185">Reference proteome</keyword>
<protein>
    <recommendedName>
        <fullName evidence="3">N-acetyltransferase domain-containing protein</fullName>
    </recommendedName>
</protein>
<comment type="caution">
    <text evidence="1">The sequence shown here is derived from an EMBL/GenBank/DDBJ whole genome shotgun (WGS) entry which is preliminary data.</text>
</comment>
<dbReference type="Proteomes" id="UP000186705">
    <property type="component" value="Unassembled WGS sequence"/>
</dbReference>
<dbReference type="InterPro" id="IPR016181">
    <property type="entry name" value="Acyl_CoA_acyltransferase"/>
</dbReference>
<evidence type="ECO:0008006" key="3">
    <source>
        <dbReference type="Google" id="ProtNLM"/>
    </source>
</evidence>
<reference evidence="1 2" key="1">
    <citation type="submission" date="2016-11" db="EMBL/GenBank/DDBJ databases">
        <title>Description of two novel members of the family Erysipelotrichaceae: Ileibacterium lipovorans gen. nov., sp. nov. and Dubosiella newyorkensis, gen. nov., sp. nov.</title>
        <authorList>
            <person name="Cox L.M."/>
            <person name="Sohn J."/>
            <person name="Tyrrell K.L."/>
            <person name="Citron D.M."/>
            <person name="Lawson P.A."/>
            <person name="Patel N.B."/>
            <person name="Iizumi T."/>
            <person name="Perez-Perez G.I."/>
            <person name="Goldstein E.J."/>
            <person name="Blaser M.J."/>
        </authorList>
    </citation>
    <scope>NUCLEOTIDE SEQUENCE [LARGE SCALE GENOMIC DNA]</scope>
    <source>
        <strain evidence="1 2">NYU-BL-A4</strain>
    </source>
</reference>
<proteinExistence type="predicted"/>
<sequence length="295" mass="34847">MILQNALGKEKQVLFFLKSAWHAPYYQIEAWIKYKFNPEDMFLLIENDQIISILQAAKRVFSIQNKDCLVSVVEFALTDPEYRNHGYFKKLLEAYIKKCECNELLSLVKTSIPKPFLQQDFWMQSVTKVYTLSSEKVTYLPISRVRKYRPAFDLYPLYETFLSHFDSSIHLSRQEFENDLAYYAHAKRNVVLMYNKSYEPEGFAIYALHENKARIEVLVYLNSNAIESLFSSLSLICDTILIETSQFEVLEKLYPSIRSYEKNEILLRINNKKLFEHWLPVNADLFGHPSWDQLL</sequence>
<dbReference type="STRING" id="1862672.BO225_07660"/>
<dbReference type="RefSeq" id="WP_076341678.1">
    <property type="nucleotide sequence ID" value="NZ_CAJTMI010000026.1"/>
</dbReference>
<gene>
    <name evidence="1" type="ORF">BO225_07660</name>
</gene>
<dbReference type="EMBL" id="MPKA01000079">
    <property type="protein sequence ID" value="OLU45802.1"/>
    <property type="molecule type" value="Genomic_DNA"/>
</dbReference>
<organism evidence="1 2">
    <name type="scientific">Dubosiella newyorkensis</name>
    <dbReference type="NCBI Taxonomy" id="1862672"/>
    <lineage>
        <taxon>Bacteria</taxon>
        <taxon>Bacillati</taxon>
        <taxon>Bacillota</taxon>
        <taxon>Erysipelotrichia</taxon>
        <taxon>Erysipelotrichales</taxon>
        <taxon>Erysipelotrichaceae</taxon>
        <taxon>Dubosiella</taxon>
    </lineage>
</organism>
<dbReference type="Pfam" id="PF13527">
    <property type="entry name" value="Acetyltransf_9"/>
    <property type="match status" value="1"/>
</dbReference>